<sequence length="398" mass="43558">FQRPENQLKRRRRIHWKLFKMENFESQGIFTGPIDVNTKSAYAQSFGQLPDLTPYVNGWRGFDIRDSMKNAFALGFKALGTTTGGTGTAGVGMVPVYLDPRIIDETRKFTPLVELIPRITNQGLTADYNRLTAKGGAVTAAEDAALSEVNDTYVRASTSIKYLYAVGRVTGQAQAAFPSYILEGFQGTGAGLGAGNPFGTIGAPNAKQLEVLSKARQLREKEESLIVTGDASTTSTEFSGIQKLLDGVNETDKNTSALTWDDIETAVREAFDDGGRVKLAICSSSVLQDIRKLMIDLFRYSPSDMSAGGNLPFGVSASLVLQTMVGPVPVIPSMYLSNTSGSKEIYFLDTDVIEMRVLQDMTYEDLAKTNDSQKFFLKIYECLIIRVTTFNSSIQEIS</sequence>
<gene>
    <name evidence="1" type="ORF">LCGC14_1316550</name>
</gene>
<dbReference type="Pfam" id="PF17236">
    <property type="entry name" value="SU10_MCP"/>
    <property type="match status" value="1"/>
</dbReference>
<dbReference type="EMBL" id="LAZR01007815">
    <property type="protein sequence ID" value="KKM82742.1"/>
    <property type="molecule type" value="Genomic_DNA"/>
</dbReference>
<organism evidence="1">
    <name type="scientific">marine sediment metagenome</name>
    <dbReference type="NCBI Taxonomy" id="412755"/>
    <lineage>
        <taxon>unclassified sequences</taxon>
        <taxon>metagenomes</taxon>
        <taxon>ecological metagenomes</taxon>
    </lineage>
</organism>
<evidence type="ECO:0008006" key="2">
    <source>
        <dbReference type="Google" id="ProtNLM"/>
    </source>
</evidence>
<comment type="caution">
    <text evidence="1">The sequence shown here is derived from an EMBL/GenBank/DDBJ whole genome shotgun (WGS) entry which is preliminary data.</text>
</comment>
<name>A0A0F9NN48_9ZZZZ</name>
<dbReference type="InterPro" id="IPR035198">
    <property type="entry name" value="SU10_MCP"/>
</dbReference>
<accession>A0A0F9NN48</accession>
<protein>
    <recommendedName>
        <fullName evidence="2">Phage major capsid protein</fullName>
    </recommendedName>
</protein>
<reference evidence="1" key="1">
    <citation type="journal article" date="2015" name="Nature">
        <title>Complex archaea that bridge the gap between prokaryotes and eukaryotes.</title>
        <authorList>
            <person name="Spang A."/>
            <person name="Saw J.H."/>
            <person name="Jorgensen S.L."/>
            <person name="Zaremba-Niedzwiedzka K."/>
            <person name="Martijn J."/>
            <person name="Lind A.E."/>
            <person name="van Eijk R."/>
            <person name="Schleper C."/>
            <person name="Guy L."/>
            <person name="Ettema T.J."/>
        </authorList>
    </citation>
    <scope>NUCLEOTIDE SEQUENCE</scope>
</reference>
<feature type="non-terminal residue" evidence="1">
    <location>
        <position position="1"/>
    </location>
</feature>
<proteinExistence type="predicted"/>
<dbReference type="SUPFAM" id="SSF56563">
    <property type="entry name" value="Major capsid protein gp5"/>
    <property type="match status" value="1"/>
</dbReference>
<evidence type="ECO:0000313" key="1">
    <source>
        <dbReference type="EMBL" id="KKM82742.1"/>
    </source>
</evidence>
<dbReference type="AlphaFoldDB" id="A0A0F9NN48"/>